<organism evidence="3 4">
    <name type="scientific">Dictyobacter halimunensis</name>
    <dbReference type="NCBI Taxonomy" id="3026934"/>
    <lineage>
        <taxon>Bacteria</taxon>
        <taxon>Bacillati</taxon>
        <taxon>Chloroflexota</taxon>
        <taxon>Ktedonobacteria</taxon>
        <taxon>Ktedonobacterales</taxon>
        <taxon>Dictyobacteraceae</taxon>
        <taxon>Dictyobacter</taxon>
    </lineage>
</organism>
<dbReference type="SUPFAM" id="SSF56112">
    <property type="entry name" value="Protein kinase-like (PK-like)"/>
    <property type="match status" value="1"/>
</dbReference>
<dbReference type="PANTHER" id="PTHR21064:SF6">
    <property type="entry name" value="AMINOGLYCOSIDE PHOSPHOTRANSFERASE DOMAIN-CONTAINING PROTEIN"/>
    <property type="match status" value="1"/>
</dbReference>
<dbReference type="InterPro" id="IPR011009">
    <property type="entry name" value="Kinase-like_dom_sf"/>
</dbReference>
<dbReference type="Proteomes" id="UP001344906">
    <property type="component" value="Unassembled WGS sequence"/>
</dbReference>
<comment type="similarity">
    <text evidence="1">Belongs to the pseudomonas-type ThrB family.</text>
</comment>
<evidence type="ECO:0000256" key="1">
    <source>
        <dbReference type="ARBA" id="ARBA00038240"/>
    </source>
</evidence>
<dbReference type="InterPro" id="IPR050249">
    <property type="entry name" value="Pseudomonas-type_ThrB"/>
</dbReference>
<dbReference type="EMBL" id="BSRI01000001">
    <property type="protein sequence ID" value="GLV53245.1"/>
    <property type="molecule type" value="Genomic_DNA"/>
</dbReference>
<dbReference type="InterPro" id="IPR002575">
    <property type="entry name" value="Aminoglycoside_PTrfase"/>
</dbReference>
<protein>
    <recommendedName>
        <fullName evidence="2">Aminoglycoside phosphotransferase domain-containing protein</fullName>
    </recommendedName>
</protein>
<reference evidence="3 4" key="1">
    <citation type="submission" date="2023-02" db="EMBL/GenBank/DDBJ databases">
        <title>Dictyobacter halimunensis sp. nov., a new member of the class Ktedonobacteria from forest soil in a geothermal area.</title>
        <authorList>
            <person name="Rachmania M.K."/>
            <person name="Ningsih F."/>
            <person name="Sakai Y."/>
            <person name="Yabe S."/>
            <person name="Yokota A."/>
            <person name="Sjamsuridzal W."/>
        </authorList>
    </citation>
    <scope>NUCLEOTIDE SEQUENCE [LARGE SCALE GENOMIC DNA]</scope>
    <source>
        <strain evidence="3 4">S3.2.2.5</strain>
    </source>
</reference>
<dbReference type="Pfam" id="PF01636">
    <property type="entry name" value="APH"/>
    <property type="match status" value="1"/>
</dbReference>
<keyword evidence="4" id="KW-1185">Reference proteome</keyword>
<evidence type="ECO:0000313" key="3">
    <source>
        <dbReference type="EMBL" id="GLV53245.1"/>
    </source>
</evidence>
<dbReference type="Gene3D" id="3.90.1200.10">
    <property type="match status" value="1"/>
</dbReference>
<dbReference type="PANTHER" id="PTHR21064">
    <property type="entry name" value="AMINOGLYCOSIDE PHOSPHOTRANSFERASE DOMAIN-CONTAINING PROTEIN-RELATED"/>
    <property type="match status" value="1"/>
</dbReference>
<accession>A0ABQ6FKC1</accession>
<dbReference type="RefSeq" id="WP_338246714.1">
    <property type="nucleotide sequence ID" value="NZ_BSRI01000001.1"/>
</dbReference>
<gene>
    <name evidence="3" type="ORF">KDH_01000</name>
</gene>
<evidence type="ECO:0000259" key="2">
    <source>
        <dbReference type="Pfam" id="PF01636"/>
    </source>
</evidence>
<name>A0ABQ6FKC1_9CHLR</name>
<feature type="domain" description="Aminoglycoside phosphotransferase" evidence="2">
    <location>
        <begin position="45"/>
        <end position="260"/>
    </location>
</feature>
<proteinExistence type="inferred from homology"/>
<evidence type="ECO:0000313" key="4">
    <source>
        <dbReference type="Proteomes" id="UP001344906"/>
    </source>
</evidence>
<sequence length="352" mass="39530">MSERENNKMLNDHDMYHRPVNSRHLIDTIMSAYALTSVGDPIDLGGSSNLNLLFSERGLCQVARIYREWVTRERLQGIQSIRATLRDAGLPFAQTRLSADGHPFIHCVNWLVEVEPFIGGQDMTTWTQLKDGMQMLGRIHTVLSRVAVVPGTRRAPAANHIDAADALQTTLRACKSIRSWASSEEEERIASLSEELAHALRDAGDVATMQLPRQLLHGDFWDNNVKFRDGSLMAVLDLDFMEEGTRIDDLALVLYYTNSGSTLAELHSPGERMQALRELIDAYDSGLERRLSQEERALLPLVLARTPLKYARHLLLCSRVTEQRAVALAEAPELEWALSIATFAAPWQAAFR</sequence>
<comment type="caution">
    <text evidence="3">The sequence shown here is derived from an EMBL/GenBank/DDBJ whole genome shotgun (WGS) entry which is preliminary data.</text>
</comment>